<accession>A0ABT8ZL62</accession>
<evidence type="ECO:0000313" key="1">
    <source>
        <dbReference type="EMBL" id="MDO7834937.1"/>
    </source>
</evidence>
<dbReference type="RefSeq" id="WP_304535401.1">
    <property type="nucleotide sequence ID" value="NZ_JAUQOM010000002.1"/>
</dbReference>
<dbReference type="InterPro" id="IPR021791">
    <property type="entry name" value="Phage_TAC_11"/>
</dbReference>
<evidence type="ECO:0000313" key="2">
    <source>
        <dbReference type="Proteomes" id="UP001176471"/>
    </source>
</evidence>
<sequence>MSGVANPQRGEVALEIGGARLVVRPSFAALVAAEAELGPLFDLVERAAEGKLALADLVGLFWHCLETREAMTREALGEAVLAAGLARVTPVLKAILHQILAGR</sequence>
<keyword evidence="2" id="KW-1185">Reference proteome</keyword>
<name>A0ABT8ZL62_9SPHN</name>
<protein>
    <submittedName>
        <fullName evidence="1">GTA-gp10 family protein</fullName>
    </submittedName>
</protein>
<organism evidence="1 2">
    <name type="scientific">Sphingobium cyanobacteriorum</name>
    <dbReference type="NCBI Taxonomy" id="3063954"/>
    <lineage>
        <taxon>Bacteria</taxon>
        <taxon>Pseudomonadati</taxon>
        <taxon>Pseudomonadota</taxon>
        <taxon>Alphaproteobacteria</taxon>
        <taxon>Sphingomonadales</taxon>
        <taxon>Sphingomonadaceae</taxon>
        <taxon>Sphingobium</taxon>
    </lineage>
</organism>
<dbReference type="Pfam" id="PF11836">
    <property type="entry name" value="Phage_TAC_11"/>
    <property type="match status" value="1"/>
</dbReference>
<dbReference type="Proteomes" id="UP001176471">
    <property type="component" value="Unassembled WGS sequence"/>
</dbReference>
<dbReference type="EMBL" id="JAUQOM010000002">
    <property type="protein sequence ID" value="MDO7834937.1"/>
    <property type="molecule type" value="Genomic_DNA"/>
</dbReference>
<comment type="caution">
    <text evidence="1">The sequence shown here is derived from an EMBL/GenBank/DDBJ whole genome shotgun (WGS) entry which is preliminary data.</text>
</comment>
<gene>
    <name evidence="1" type="ORF">Q4610_07735</name>
</gene>
<reference evidence="1" key="1">
    <citation type="submission" date="2023-07" db="EMBL/GenBank/DDBJ databases">
        <title>Bacterial whole genome sequence for Sphingobium sp. HBC34.</title>
        <authorList>
            <person name="Le V."/>
            <person name="Ko S.-R."/>
            <person name="Ahn C.-Y."/>
            <person name="Oh H.-M."/>
        </authorList>
    </citation>
    <scope>NUCLEOTIDE SEQUENCE</scope>
    <source>
        <strain evidence="1">HBC34</strain>
    </source>
</reference>
<proteinExistence type="predicted"/>